<dbReference type="Pfam" id="PF00354">
    <property type="entry name" value="Pentaxin"/>
    <property type="match status" value="1"/>
</dbReference>
<evidence type="ECO:0000313" key="8">
    <source>
        <dbReference type="EMBL" id="CAL4129916.1"/>
    </source>
</evidence>
<dbReference type="InterPro" id="IPR051360">
    <property type="entry name" value="Neuronal_Pentraxin_Related"/>
</dbReference>
<dbReference type="InterPro" id="IPR001759">
    <property type="entry name" value="PTX_dom"/>
</dbReference>
<dbReference type="GO" id="GO:0046872">
    <property type="term" value="F:metal ion binding"/>
    <property type="evidence" value="ECO:0007669"/>
    <property type="project" value="UniProtKB-KW"/>
</dbReference>
<dbReference type="PANTHER" id="PTHR19277:SF125">
    <property type="entry name" value="B6"/>
    <property type="match status" value="1"/>
</dbReference>
<name>A0AAV2RN42_MEGNR</name>
<dbReference type="Gene3D" id="2.60.120.200">
    <property type="match status" value="1"/>
</dbReference>
<reference evidence="8 9" key="1">
    <citation type="submission" date="2024-05" db="EMBL/GenBank/DDBJ databases">
        <authorList>
            <person name="Wallberg A."/>
        </authorList>
    </citation>
    <scope>NUCLEOTIDE SEQUENCE [LARGE SCALE GENOMIC DNA]</scope>
</reference>
<keyword evidence="2" id="KW-0479">Metal-binding</keyword>
<evidence type="ECO:0000256" key="1">
    <source>
        <dbReference type="ARBA" id="ARBA00001913"/>
    </source>
</evidence>
<evidence type="ECO:0000256" key="6">
    <source>
        <dbReference type="PROSITE-ProRule" id="PRU01172"/>
    </source>
</evidence>
<feature type="non-terminal residue" evidence="8">
    <location>
        <position position="1"/>
    </location>
</feature>
<feature type="non-terminal residue" evidence="8">
    <location>
        <position position="103"/>
    </location>
</feature>
<accession>A0AAV2RN42</accession>
<keyword evidence="5" id="KW-0325">Glycoprotein</keyword>
<evidence type="ECO:0000256" key="3">
    <source>
        <dbReference type="ARBA" id="ARBA00022837"/>
    </source>
</evidence>
<dbReference type="PRINTS" id="PR00895">
    <property type="entry name" value="PENTAXIN"/>
</dbReference>
<dbReference type="PROSITE" id="PS51828">
    <property type="entry name" value="PTX_2"/>
    <property type="match status" value="1"/>
</dbReference>
<dbReference type="AlphaFoldDB" id="A0AAV2RN42"/>
<dbReference type="SUPFAM" id="SSF49899">
    <property type="entry name" value="Concanavalin A-like lectins/glucanases"/>
    <property type="match status" value="1"/>
</dbReference>
<protein>
    <recommendedName>
        <fullName evidence="7">Pentraxin (PTX) domain-containing protein</fullName>
    </recommendedName>
</protein>
<dbReference type="PANTHER" id="PTHR19277">
    <property type="entry name" value="PENTRAXIN"/>
    <property type="match status" value="1"/>
</dbReference>
<evidence type="ECO:0000256" key="5">
    <source>
        <dbReference type="ARBA" id="ARBA00023180"/>
    </source>
</evidence>
<dbReference type="EMBL" id="CAXKWB010026283">
    <property type="protein sequence ID" value="CAL4129916.1"/>
    <property type="molecule type" value="Genomic_DNA"/>
</dbReference>
<comment type="caution">
    <text evidence="8">The sequence shown here is derived from an EMBL/GenBank/DDBJ whole genome shotgun (WGS) entry which is preliminary data.</text>
</comment>
<evidence type="ECO:0000259" key="7">
    <source>
        <dbReference type="PROSITE" id="PS51828"/>
    </source>
</evidence>
<feature type="domain" description="Pentraxin (PTX)" evidence="7">
    <location>
        <begin position="1"/>
        <end position="103"/>
    </location>
</feature>
<evidence type="ECO:0000256" key="2">
    <source>
        <dbReference type="ARBA" id="ARBA00022723"/>
    </source>
</evidence>
<comment type="caution">
    <text evidence="6">Lacks conserved residue(s) required for the propagation of feature annotation.</text>
</comment>
<comment type="cofactor">
    <cofactor evidence="1">
        <name>Ca(2+)</name>
        <dbReference type="ChEBI" id="CHEBI:29108"/>
    </cofactor>
</comment>
<keyword evidence="4" id="KW-1015">Disulfide bond</keyword>
<gene>
    <name evidence="8" type="ORF">MNOR_LOCUS26386</name>
</gene>
<dbReference type="Proteomes" id="UP001497623">
    <property type="component" value="Unassembled WGS sequence"/>
</dbReference>
<keyword evidence="9" id="KW-1185">Reference proteome</keyword>
<keyword evidence="3" id="KW-0106">Calcium</keyword>
<proteinExistence type="predicted"/>
<organism evidence="8 9">
    <name type="scientific">Meganyctiphanes norvegica</name>
    <name type="common">Northern krill</name>
    <name type="synonym">Thysanopoda norvegica</name>
    <dbReference type="NCBI Taxonomy" id="48144"/>
    <lineage>
        <taxon>Eukaryota</taxon>
        <taxon>Metazoa</taxon>
        <taxon>Ecdysozoa</taxon>
        <taxon>Arthropoda</taxon>
        <taxon>Crustacea</taxon>
        <taxon>Multicrustacea</taxon>
        <taxon>Malacostraca</taxon>
        <taxon>Eumalacostraca</taxon>
        <taxon>Eucarida</taxon>
        <taxon>Euphausiacea</taxon>
        <taxon>Euphausiidae</taxon>
        <taxon>Meganyctiphanes</taxon>
    </lineage>
</organism>
<sequence>HTPLQPPLQLFSWIHFCHTVSNNALYTLYVNGKKVLDIQYAEELQPLNMSGLLIIGQDQDFYGGGYDKTQGIRGYITQFNIWENNLQPTEIENISSGDLIMYG</sequence>
<evidence type="ECO:0000256" key="4">
    <source>
        <dbReference type="ARBA" id="ARBA00023157"/>
    </source>
</evidence>
<dbReference type="InterPro" id="IPR013320">
    <property type="entry name" value="ConA-like_dom_sf"/>
</dbReference>
<evidence type="ECO:0000313" key="9">
    <source>
        <dbReference type="Proteomes" id="UP001497623"/>
    </source>
</evidence>